<feature type="transmembrane region" description="Helical" evidence="13">
    <location>
        <begin position="418"/>
        <end position="436"/>
    </location>
</feature>
<reference evidence="14" key="1">
    <citation type="journal article" date="2020" name="mSystems">
        <title>Genome- and Community-Level Interaction Insights into Carbon Utilization and Element Cycling Functions of Hydrothermarchaeota in Hydrothermal Sediment.</title>
        <authorList>
            <person name="Zhou Z."/>
            <person name="Liu Y."/>
            <person name="Xu W."/>
            <person name="Pan J."/>
            <person name="Luo Z.H."/>
            <person name="Li M."/>
        </authorList>
    </citation>
    <scope>NUCLEOTIDE SEQUENCE [LARGE SCALE GENOMIC DNA]</scope>
    <source>
        <strain evidence="15">SpSt-622</strain>
        <strain evidence="14">SpSt-642</strain>
    </source>
</reference>
<feature type="transmembrane region" description="Helical" evidence="13">
    <location>
        <begin position="263"/>
        <end position="286"/>
    </location>
</feature>
<keyword evidence="11" id="KW-0739">Sodium transport</keyword>
<dbReference type="Pfam" id="PF00474">
    <property type="entry name" value="SSF"/>
    <property type="match status" value="1"/>
</dbReference>
<feature type="transmembrane region" description="Helical" evidence="13">
    <location>
        <begin position="157"/>
        <end position="182"/>
    </location>
</feature>
<feature type="transmembrane region" description="Helical" evidence="13">
    <location>
        <begin position="448"/>
        <end position="466"/>
    </location>
</feature>
<feature type="transmembrane region" description="Helical" evidence="13">
    <location>
        <begin position="120"/>
        <end position="145"/>
    </location>
</feature>
<evidence type="ECO:0000256" key="4">
    <source>
        <dbReference type="ARBA" id="ARBA00022475"/>
    </source>
</evidence>
<proteinExistence type="inferred from homology"/>
<dbReference type="InterPro" id="IPR038377">
    <property type="entry name" value="Na/Glc_symporter_sf"/>
</dbReference>
<keyword evidence="4" id="KW-1003">Cell membrane</keyword>
<feature type="transmembrane region" description="Helical" evidence="13">
    <location>
        <begin position="6"/>
        <end position="24"/>
    </location>
</feature>
<feature type="transmembrane region" description="Helical" evidence="13">
    <location>
        <begin position="314"/>
        <end position="339"/>
    </location>
</feature>
<dbReference type="GO" id="GO:0015293">
    <property type="term" value="F:symporter activity"/>
    <property type="evidence" value="ECO:0007669"/>
    <property type="project" value="UniProtKB-KW"/>
</dbReference>
<accession>A0A7C4D775</accession>
<sequence>MNIEIVLVVLIYFIIMLIVGWISAKRIKSIEDYYIGGRAVGPWLTALSFGTVYFSAVIFTVAGSWQWNYGLAMGFRDSWGTALLGTAICFLVLGPRLRFQSMRAGALTISDYFEYRYGSKWVKLTVVFIVFYSMFLYATSLLVGMAKQTEVIMGLPYVLSLVISALVVLFYTVLGGYIGAVWTQAIQAIIMVTVTLYIGFLGLTLVGGLDNLLSKLYDINPSLTGYPWENFWICLVVLFVIGFLPWGNAAAITRFYGIKHESAFRWAMLIAVLFAFAITFPINIAATTTRILYPDLKDTDKAIPILVIEHSPPVLAGLFLSGIYAASMSTVTVMISIAAQAVVKDVFASFIKQNISSKDIVKWTRIVTLIIGLLTVITATNPPRLLADLWGTAASVVSSCLVGPLILSLYWRRTTSKGVIIGSTVSWLSIIIYCSMKGFRWPYIFEAWYPSIILSITLTIVISLLTKPPERERLVKLGFKI</sequence>
<comment type="caution">
    <text evidence="14">The sequence shown here is derived from an EMBL/GenBank/DDBJ whole genome shotgun (WGS) entry which is preliminary data.</text>
</comment>
<evidence type="ECO:0000256" key="7">
    <source>
        <dbReference type="ARBA" id="ARBA00022989"/>
    </source>
</evidence>
<dbReference type="GO" id="GO:0006814">
    <property type="term" value="P:sodium ion transport"/>
    <property type="evidence" value="ECO:0007669"/>
    <property type="project" value="UniProtKB-KW"/>
</dbReference>
<keyword evidence="8" id="KW-0915">Sodium</keyword>
<evidence type="ECO:0000256" key="2">
    <source>
        <dbReference type="ARBA" id="ARBA00006434"/>
    </source>
</evidence>
<gene>
    <name evidence="15" type="ORF">ENT92_00650</name>
    <name evidence="14" type="ORF">ENU14_01965</name>
</gene>
<dbReference type="GO" id="GO:0005886">
    <property type="term" value="C:plasma membrane"/>
    <property type="evidence" value="ECO:0007669"/>
    <property type="project" value="UniProtKB-SubCell"/>
</dbReference>
<keyword evidence="5 13" id="KW-0812">Transmembrane</keyword>
<evidence type="ECO:0008006" key="16">
    <source>
        <dbReference type="Google" id="ProtNLM"/>
    </source>
</evidence>
<keyword evidence="9" id="KW-0406">Ion transport</keyword>
<evidence type="ECO:0000256" key="5">
    <source>
        <dbReference type="ARBA" id="ARBA00022692"/>
    </source>
</evidence>
<evidence type="ECO:0000256" key="11">
    <source>
        <dbReference type="ARBA" id="ARBA00023201"/>
    </source>
</evidence>
<evidence type="ECO:0000313" key="14">
    <source>
        <dbReference type="EMBL" id="HGM58342.1"/>
    </source>
</evidence>
<keyword evidence="6" id="KW-0769">Symport</keyword>
<evidence type="ECO:0000256" key="9">
    <source>
        <dbReference type="ARBA" id="ARBA00023065"/>
    </source>
</evidence>
<evidence type="ECO:0000256" key="6">
    <source>
        <dbReference type="ARBA" id="ARBA00022847"/>
    </source>
</evidence>
<feature type="transmembrane region" description="Helical" evidence="13">
    <location>
        <begin position="79"/>
        <end position="99"/>
    </location>
</feature>
<organism evidence="14">
    <name type="scientific">Staphylothermus marinus</name>
    <dbReference type="NCBI Taxonomy" id="2280"/>
    <lineage>
        <taxon>Archaea</taxon>
        <taxon>Thermoproteota</taxon>
        <taxon>Thermoprotei</taxon>
        <taxon>Desulfurococcales</taxon>
        <taxon>Desulfurococcaceae</taxon>
        <taxon>Staphylothermus</taxon>
    </lineage>
</organism>
<protein>
    <recommendedName>
        <fullName evidence="16">Sodium/proline symporter</fullName>
    </recommendedName>
</protein>
<dbReference type="Gene3D" id="1.20.1730.10">
    <property type="entry name" value="Sodium/glucose cotransporter"/>
    <property type="match status" value="1"/>
</dbReference>
<comment type="similarity">
    <text evidence="2 12">Belongs to the sodium:solute symporter (SSF) (TC 2.A.21) family.</text>
</comment>
<dbReference type="EMBL" id="DTBJ01000016">
    <property type="protein sequence ID" value="HGM58342.1"/>
    <property type="molecule type" value="Genomic_DNA"/>
</dbReference>
<dbReference type="PANTHER" id="PTHR48086:SF3">
    <property type="entry name" value="SODIUM_PROLINE SYMPORTER"/>
    <property type="match status" value="1"/>
</dbReference>
<evidence type="ECO:0000256" key="10">
    <source>
        <dbReference type="ARBA" id="ARBA00023136"/>
    </source>
</evidence>
<dbReference type="AlphaFoldDB" id="A0A7C4D775"/>
<evidence type="ECO:0000256" key="8">
    <source>
        <dbReference type="ARBA" id="ARBA00023053"/>
    </source>
</evidence>
<evidence type="ECO:0000256" key="13">
    <source>
        <dbReference type="SAM" id="Phobius"/>
    </source>
</evidence>
<dbReference type="EMBL" id="DTAN01000027">
    <property type="protein sequence ID" value="HGU64712.1"/>
    <property type="molecule type" value="Genomic_DNA"/>
</dbReference>
<feature type="transmembrane region" description="Helical" evidence="13">
    <location>
        <begin position="389"/>
        <end position="411"/>
    </location>
</feature>
<feature type="transmembrane region" description="Helical" evidence="13">
    <location>
        <begin position="360"/>
        <end position="377"/>
    </location>
</feature>
<keyword evidence="3" id="KW-0813">Transport</keyword>
<dbReference type="InterPro" id="IPR001734">
    <property type="entry name" value="Na/solute_symporter"/>
</dbReference>
<evidence type="ECO:0000256" key="12">
    <source>
        <dbReference type="RuleBase" id="RU362091"/>
    </source>
</evidence>
<dbReference type="PROSITE" id="PS50283">
    <property type="entry name" value="NA_SOLUT_SYMP_3"/>
    <property type="match status" value="1"/>
</dbReference>
<evidence type="ECO:0000313" key="15">
    <source>
        <dbReference type="EMBL" id="HGU64712.1"/>
    </source>
</evidence>
<name>A0A7C4D775_STAMA</name>
<comment type="subcellular location">
    <subcellularLocation>
        <location evidence="1">Cell membrane</location>
        <topology evidence="1">Multi-pass membrane protein</topology>
    </subcellularLocation>
</comment>
<feature type="transmembrane region" description="Helical" evidence="13">
    <location>
        <begin position="44"/>
        <end position="67"/>
    </location>
</feature>
<keyword evidence="10 13" id="KW-0472">Membrane</keyword>
<evidence type="ECO:0000256" key="3">
    <source>
        <dbReference type="ARBA" id="ARBA00022448"/>
    </source>
</evidence>
<feature type="transmembrane region" description="Helical" evidence="13">
    <location>
        <begin position="229"/>
        <end position="251"/>
    </location>
</feature>
<keyword evidence="7 13" id="KW-1133">Transmembrane helix</keyword>
<evidence type="ECO:0000256" key="1">
    <source>
        <dbReference type="ARBA" id="ARBA00004651"/>
    </source>
</evidence>
<feature type="transmembrane region" description="Helical" evidence="13">
    <location>
        <begin position="189"/>
        <end position="209"/>
    </location>
</feature>
<dbReference type="InterPro" id="IPR050277">
    <property type="entry name" value="Sodium:Solute_Symporter"/>
</dbReference>
<dbReference type="PANTHER" id="PTHR48086">
    <property type="entry name" value="SODIUM/PROLINE SYMPORTER-RELATED"/>
    <property type="match status" value="1"/>
</dbReference>